<organism evidence="2 3">
    <name type="scientific">Reticulomyxa filosa</name>
    <dbReference type="NCBI Taxonomy" id="46433"/>
    <lineage>
        <taxon>Eukaryota</taxon>
        <taxon>Sar</taxon>
        <taxon>Rhizaria</taxon>
        <taxon>Retaria</taxon>
        <taxon>Foraminifera</taxon>
        <taxon>Monothalamids</taxon>
        <taxon>Reticulomyxidae</taxon>
        <taxon>Reticulomyxa</taxon>
    </lineage>
</organism>
<dbReference type="InterPro" id="IPR051928">
    <property type="entry name" value="NorD/CobT"/>
</dbReference>
<gene>
    <name evidence="2" type="ORF">RFI_39398</name>
</gene>
<dbReference type="Pfam" id="PF11775">
    <property type="entry name" value="CobT_C"/>
    <property type="match status" value="2"/>
</dbReference>
<evidence type="ECO:0000259" key="1">
    <source>
        <dbReference type="PROSITE" id="PS50234"/>
    </source>
</evidence>
<dbReference type="InterPro" id="IPR036465">
    <property type="entry name" value="vWFA_dom_sf"/>
</dbReference>
<dbReference type="PROSITE" id="PS50234">
    <property type="entry name" value="VWFA"/>
    <property type="match status" value="1"/>
</dbReference>
<dbReference type="InterPro" id="IPR002035">
    <property type="entry name" value="VWF_A"/>
</dbReference>
<comment type="caution">
    <text evidence="2">The sequence shown here is derived from an EMBL/GenBank/DDBJ whole genome shotgun (WGS) entry which is preliminary data.</text>
</comment>
<dbReference type="AlphaFoldDB" id="X6LBJ8"/>
<dbReference type="SUPFAM" id="SSF53300">
    <property type="entry name" value="vWA-like"/>
    <property type="match status" value="1"/>
</dbReference>
<dbReference type="Proteomes" id="UP000023152">
    <property type="component" value="Unassembled WGS sequence"/>
</dbReference>
<dbReference type="EMBL" id="ASPP01047582">
    <property type="protein sequence ID" value="ETN98119.1"/>
    <property type="molecule type" value="Genomic_DNA"/>
</dbReference>
<evidence type="ECO:0000313" key="3">
    <source>
        <dbReference type="Proteomes" id="UP000023152"/>
    </source>
</evidence>
<dbReference type="PANTHER" id="PTHR41248:SF1">
    <property type="entry name" value="NORD PROTEIN"/>
    <property type="match status" value="1"/>
</dbReference>
<reference evidence="2 3" key="1">
    <citation type="journal article" date="2013" name="Curr. Biol.">
        <title>The Genome of the Foraminiferan Reticulomyxa filosa.</title>
        <authorList>
            <person name="Glockner G."/>
            <person name="Hulsmann N."/>
            <person name="Schleicher M."/>
            <person name="Noegel A.A."/>
            <person name="Eichinger L."/>
            <person name="Gallinger C."/>
            <person name="Pawlowski J."/>
            <person name="Sierra R."/>
            <person name="Euteneuer U."/>
            <person name="Pillet L."/>
            <person name="Moustafa A."/>
            <person name="Platzer M."/>
            <person name="Groth M."/>
            <person name="Szafranski K."/>
            <person name="Schliwa M."/>
        </authorList>
    </citation>
    <scope>NUCLEOTIDE SEQUENCE [LARGE SCALE GENOMIC DNA]</scope>
</reference>
<protein>
    <submittedName>
        <fullName evidence="2">Cobaltochelatase</fullName>
    </submittedName>
</protein>
<evidence type="ECO:0000313" key="2">
    <source>
        <dbReference type="EMBL" id="ETN98119.1"/>
    </source>
</evidence>
<dbReference type="OrthoDB" id="10057219at2759"/>
<feature type="domain" description="VWFA" evidence="1">
    <location>
        <begin position="151"/>
        <end position="334"/>
    </location>
</feature>
<name>X6LBJ8_RETFI</name>
<proteinExistence type="predicted"/>
<sequence>MQTKNNNRLSELDTTPHWLHSVKVKLEEKYELEESNQNTQIKHHCFIDDKELNYKIFTDANDKILAAEKLEKSAKLSELRKYLDFKTIPNRKEFRKLAQKFKHKLMAKKYIAFDYGLEDGILNSKALAGFIANQKRNIFKMLKEDNLNDTIVTLLIDNSGSMQGLPIAIAAVIADLLTQVLESLNIKTELNSPPYPGRVSDILHIIYKKALTPYVKAKKNFGLMIKEGLLKENIDGEALKWAAKRILNTAFKRKILIVISDGIPLDEITTTNNIPHYLESHLKSVCQKLEHTIPLELFAIGIGHDLQKFYTKSVSIKTHDKLGKTLFDNLIKLF</sequence>
<keyword evidence="3" id="KW-1185">Reference proteome</keyword>
<dbReference type="InterPro" id="IPR025861">
    <property type="entry name" value="CobT_VWA_dom"/>
</dbReference>
<accession>X6LBJ8</accession>
<dbReference type="PANTHER" id="PTHR41248">
    <property type="entry name" value="NORD PROTEIN"/>
    <property type="match status" value="1"/>
</dbReference>